<reference evidence="1" key="1">
    <citation type="journal article" date="2023" name="Phytobiomes J">
        <title>Deciphering the key players within the bacterial microbiota associated with aerial crown gall tumors on rhododendron: Insights into the gallobiome.</title>
        <authorList>
            <person name="Kuzmanovic N."/>
            <person name="Nesme J."/>
            <person name="Wolf J."/>
            <person name="Neumann-Schaal M."/>
            <person name="Petersen J."/>
            <person name="Fernandez-Gnecco G."/>
            <person name="Sproeer C."/>
            <person name="Bunk B."/>
            <person name="Overmann J."/>
            <person name="Sorensen S.J."/>
            <person name="Idczak E."/>
            <person name="Smalla K."/>
        </authorList>
    </citation>
    <scope>NUCLEOTIDE SEQUENCE [LARGE SCALE GENOMIC DNA]</scope>
    <source>
        <strain evidence="1">Rho-14.1</strain>
    </source>
</reference>
<evidence type="ECO:0000313" key="2">
    <source>
        <dbReference type="Proteomes" id="UP001277561"/>
    </source>
</evidence>
<dbReference type="EMBL" id="JAVRAD010000003">
    <property type="protein sequence ID" value="MDX8329646.1"/>
    <property type="molecule type" value="Genomic_DNA"/>
</dbReference>
<keyword evidence="2" id="KW-1185">Reference proteome</keyword>
<accession>A0ABU4VVW1</accession>
<dbReference type="RefSeq" id="WP_320188253.1">
    <property type="nucleotide sequence ID" value="NZ_CP192764.1"/>
</dbReference>
<name>A0ABU4VVW1_9HYPH</name>
<gene>
    <name evidence="1" type="ORF">RMS29_10450</name>
</gene>
<dbReference type="Proteomes" id="UP001277561">
    <property type="component" value="Unassembled WGS sequence"/>
</dbReference>
<sequence length="85" mass="9399">MKPEHEAINRNTDKLFEIRAVIHLAASICDLRSEEKQVNVYFPEVHSLAQALRSAKLQVEAAIDDLDAVATRINNGDDNGQLGNS</sequence>
<proteinExistence type="predicted"/>
<organism evidence="1 2">
    <name type="scientific">Agrobacterium rosae</name>
    <dbReference type="NCBI Taxonomy" id="1972867"/>
    <lineage>
        <taxon>Bacteria</taxon>
        <taxon>Pseudomonadati</taxon>
        <taxon>Pseudomonadota</taxon>
        <taxon>Alphaproteobacteria</taxon>
        <taxon>Hyphomicrobiales</taxon>
        <taxon>Rhizobiaceae</taxon>
        <taxon>Rhizobium/Agrobacterium group</taxon>
        <taxon>Agrobacterium</taxon>
    </lineage>
</organism>
<evidence type="ECO:0000313" key="1">
    <source>
        <dbReference type="EMBL" id="MDX8329646.1"/>
    </source>
</evidence>
<protein>
    <submittedName>
        <fullName evidence="1">Uncharacterized protein</fullName>
    </submittedName>
</protein>
<comment type="caution">
    <text evidence="1">The sequence shown here is derived from an EMBL/GenBank/DDBJ whole genome shotgun (WGS) entry which is preliminary data.</text>
</comment>